<dbReference type="Gene3D" id="3.40.50.720">
    <property type="entry name" value="NAD(P)-binding Rossmann-like Domain"/>
    <property type="match status" value="1"/>
</dbReference>
<dbReference type="SUPFAM" id="SSF51735">
    <property type="entry name" value="NAD(P)-binding Rossmann-fold domains"/>
    <property type="match status" value="1"/>
</dbReference>
<protein>
    <submittedName>
        <fullName evidence="4">Short-chain dehydrogenase</fullName>
    </submittedName>
</protein>
<dbReference type="InterPro" id="IPR051911">
    <property type="entry name" value="SDR_oxidoreductase"/>
</dbReference>
<accession>A0A1I6DYX2</accession>
<dbReference type="AlphaFoldDB" id="A0A1I6DYX2"/>
<dbReference type="STRING" id="84724.SAMN04488564_103417"/>
<dbReference type="InterPro" id="IPR036291">
    <property type="entry name" value="NAD(P)-bd_dom_sf"/>
</dbReference>
<evidence type="ECO:0000256" key="3">
    <source>
        <dbReference type="RuleBase" id="RU000363"/>
    </source>
</evidence>
<dbReference type="InterPro" id="IPR020904">
    <property type="entry name" value="Sc_DH/Rdtase_CS"/>
</dbReference>
<evidence type="ECO:0000256" key="1">
    <source>
        <dbReference type="ARBA" id="ARBA00006484"/>
    </source>
</evidence>
<keyword evidence="5" id="KW-1185">Reference proteome</keyword>
<gene>
    <name evidence="4" type="ORF">SAMN04488564_103417</name>
</gene>
<proteinExistence type="inferred from homology"/>
<dbReference type="Proteomes" id="UP000198583">
    <property type="component" value="Unassembled WGS sequence"/>
</dbReference>
<dbReference type="GO" id="GO:0016491">
    <property type="term" value="F:oxidoreductase activity"/>
    <property type="evidence" value="ECO:0007669"/>
    <property type="project" value="UniProtKB-KW"/>
</dbReference>
<name>A0A1I6DYX2_9PSEU</name>
<organism evidence="4 5">
    <name type="scientific">Lentzea waywayandensis</name>
    <dbReference type="NCBI Taxonomy" id="84724"/>
    <lineage>
        <taxon>Bacteria</taxon>
        <taxon>Bacillati</taxon>
        <taxon>Actinomycetota</taxon>
        <taxon>Actinomycetes</taxon>
        <taxon>Pseudonocardiales</taxon>
        <taxon>Pseudonocardiaceae</taxon>
        <taxon>Lentzea</taxon>
    </lineage>
</organism>
<evidence type="ECO:0000256" key="2">
    <source>
        <dbReference type="ARBA" id="ARBA00023002"/>
    </source>
</evidence>
<reference evidence="5" key="1">
    <citation type="submission" date="2016-10" db="EMBL/GenBank/DDBJ databases">
        <authorList>
            <person name="Varghese N."/>
            <person name="Submissions S."/>
        </authorList>
    </citation>
    <scope>NUCLEOTIDE SEQUENCE [LARGE SCALE GENOMIC DNA]</scope>
    <source>
        <strain evidence="5">DSM 44232</strain>
    </source>
</reference>
<dbReference type="PANTHER" id="PTHR43976">
    <property type="entry name" value="SHORT CHAIN DEHYDROGENASE"/>
    <property type="match status" value="1"/>
</dbReference>
<keyword evidence="2" id="KW-0560">Oxidoreductase</keyword>
<dbReference type="OrthoDB" id="9792003at2"/>
<dbReference type="PROSITE" id="PS00061">
    <property type="entry name" value="ADH_SHORT"/>
    <property type="match status" value="1"/>
</dbReference>
<dbReference type="PANTHER" id="PTHR43976:SF16">
    <property type="entry name" value="SHORT-CHAIN DEHYDROGENASE_REDUCTASE FAMILY PROTEIN"/>
    <property type="match status" value="1"/>
</dbReference>
<sequence>MSVWFVTGASRGLGLEIVKAALTRGDSVVATARDPKAIEQALPGHAGNLLALPLDVTAQSQADAAVQAAVARFGGIDVLVNNAGRGLVGAVEETSDAEARAVFDINVFGLLTVVRAVVPVMRTARRGRILNISSTGGVVAWAGWGVYSATKFALEGITEALRLELAPLGIQVTSVQPGPLRTDFLASSSLGQVERVIDDYATTGGASRAWAGENHGLQEGDPVKAAAALLTLADLAEMPARLPLGTSTLADIRTKLAAVGADLETWQELSRSTDVVPA</sequence>
<evidence type="ECO:0000313" key="4">
    <source>
        <dbReference type="EMBL" id="SFR10531.1"/>
    </source>
</evidence>
<dbReference type="NCBIfam" id="NF004824">
    <property type="entry name" value="PRK06180.1"/>
    <property type="match status" value="1"/>
</dbReference>
<comment type="similarity">
    <text evidence="1 3">Belongs to the short-chain dehydrogenases/reductases (SDR) family.</text>
</comment>
<dbReference type="InterPro" id="IPR002347">
    <property type="entry name" value="SDR_fam"/>
</dbReference>
<evidence type="ECO:0000313" key="5">
    <source>
        <dbReference type="Proteomes" id="UP000198583"/>
    </source>
</evidence>
<dbReference type="PRINTS" id="PR00081">
    <property type="entry name" value="GDHRDH"/>
</dbReference>
<dbReference type="Pfam" id="PF00106">
    <property type="entry name" value="adh_short"/>
    <property type="match status" value="1"/>
</dbReference>
<dbReference type="RefSeq" id="WP_093592045.1">
    <property type="nucleotide sequence ID" value="NZ_FOYL01000003.1"/>
</dbReference>
<dbReference type="EMBL" id="FOYL01000003">
    <property type="protein sequence ID" value="SFR10531.1"/>
    <property type="molecule type" value="Genomic_DNA"/>
</dbReference>
<dbReference type="CDD" id="cd05374">
    <property type="entry name" value="17beta-HSD-like_SDR_c"/>
    <property type="match status" value="1"/>
</dbReference>
<dbReference type="PRINTS" id="PR00080">
    <property type="entry name" value="SDRFAMILY"/>
</dbReference>